<feature type="region of interest" description="Disordered" evidence="1">
    <location>
        <begin position="174"/>
        <end position="201"/>
    </location>
</feature>
<protein>
    <submittedName>
        <fullName evidence="4">PDZ domain-containing protein</fullName>
    </submittedName>
</protein>
<dbReference type="Pfam" id="PF00595">
    <property type="entry name" value="PDZ"/>
    <property type="match status" value="1"/>
</dbReference>
<feature type="compositionally biased region" description="Basic and acidic residues" evidence="1">
    <location>
        <begin position="569"/>
        <end position="581"/>
    </location>
</feature>
<dbReference type="GO" id="GO:0005911">
    <property type="term" value="C:cell-cell junction"/>
    <property type="evidence" value="ECO:0007669"/>
    <property type="project" value="InterPro"/>
</dbReference>
<keyword evidence="3" id="KW-1185">Reference proteome</keyword>
<feature type="region of interest" description="Disordered" evidence="1">
    <location>
        <begin position="231"/>
        <end position="250"/>
    </location>
</feature>
<feature type="compositionally biased region" description="Basic and acidic residues" evidence="1">
    <location>
        <begin position="494"/>
        <end position="505"/>
    </location>
</feature>
<evidence type="ECO:0000259" key="2">
    <source>
        <dbReference type="PROSITE" id="PS50106"/>
    </source>
</evidence>
<evidence type="ECO:0000313" key="3">
    <source>
        <dbReference type="Proteomes" id="UP000887581"/>
    </source>
</evidence>
<evidence type="ECO:0000313" key="4">
    <source>
        <dbReference type="WBParaSite" id="sdigi.contig294.g7164.t1"/>
    </source>
</evidence>
<evidence type="ECO:0000256" key="1">
    <source>
        <dbReference type="SAM" id="MobiDB-lite"/>
    </source>
</evidence>
<feature type="region of interest" description="Disordered" evidence="1">
    <location>
        <begin position="364"/>
        <end position="403"/>
    </location>
</feature>
<dbReference type="PANTHER" id="PTHR10398">
    <property type="entry name" value="AFADIN"/>
    <property type="match status" value="1"/>
</dbReference>
<dbReference type="WBParaSite" id="sdigi.contig294.g7164.t1">
    <property type="protein sequence ID" value="sdigi.contig294.g7164.t1"/>
    <property type="gene ID" value="sdigi.contig294.g7164"/>
</dbReference>
<sequence>MFCVVQGIGERSVGIYVKKVMEGSAAHRDGRLGSGDQLLSVNGQSLIGISQEEAASKMSSSGPIVSFEVYKHAARYNGLYEWLNNPPSLQAQAKISSVKQAGQLPLPDKQLVMPNSAENIAVNNNLANTQRFSRQNSAASTTSNYSNQAQVMQPNLMKPVRNGYPGAVTINACPKRPQHNSATTTDQQLVKSRSASTSDIYHNPVDKSLTVSLTSLQPSSGGTIIPVQSERYQTNTISSQRSTLPSHYRNVRPIVIQPSRPTHSPTLRQQQQQQYHSRSRSPSHLYATSTSSSSGHYHNPASDYVLSSASSSPITDYANLPLIEDHHSTFESSFSSTSSRNILSNQRPFPYSSTQQQFETLRTFDTNSTSREQNSIPSTSSHDSTRSSITTATQETGVAMDECSTDRRRFTKKAPPVPPKRHVTRRDELNEQLDELESKGAAMTEADHQKYRELVNELAKIRVPFPIHSISNKNTAEQDNPKFISSENTSSANDTEHSKSGKYEKASIKSRAIEIEKAAEQKKQDTIGVESGEVLKENKCSSPADENCNEKLLMEKGIQWDDKIVEKIEKSESDNDSKLIYDDDDQPEPRAQVLGTHEVYRDPRQLRLIEMEAKQHAAKEAKIDGSKLGFRDKMQLFAEQIGEKALKNRYKASTIQREIEQTLGDS</sequence>
<dbReference type="AlphaFoldDB" id="A0A915PT04"/>
<reference evidence="4" key="1">
    <citation type="submission" date="2022-11" db="UniProtKB">
        <authorList>
            <consortium name="WormBaseParasite"/>
        </authorList>
    </citation>
    <scope>IDENTIFICATION</scope>
</reference>
<dbReference type="Gene3D" id="2.30.42.10">
    <property type="match status" value="1"/>
</dbReference>
<feature type="compositionally biased region" description="Polar residues" evidence="1">
    <location>
        <begin position="259"/>
        <end position="268"/>
    </location>
</feature>
<dbReference type="InterPro" id="IPR036034">
    <property type="entry name" value="PDZ_sf"/>
</dbReference>
<feature type="compositionally biased region" description="Polar residues" evidence="1">
    <location>
        <begin position="231"/>
        <end position="245"/>
    </location>
</feature>
<dbReference type="SMART" id="SM00228">
    <property type="entry name" value="PDZ"/>
    <property type="match status" value="1"/>
</dbReference>
<feature type="region of interest" description="Disordered" evidence="1">
    <location>
        <begin position="471"/>
        <end position="505"/>
    </location>
</feature>
<feature type="compositionally biased region" description="Polar residues" evidence="1">
    <location>
        <begin position="471"/>
        <end position="493"/>
    </location>
</feature>
<dbReference type="InterPro" id="IPR028842">
    <property type="entry name" value="Afadin"/>
</dbReference>
<feature type="domain" description="PDZ" evidence="2">
    <location>
        <begin position="1"/>
        <end position="73"/>
    </location>
</feature>
<organism evidence="3 4">
    <name type="scientific">Setaria digitata</name>
    <dbReference type="NCBI Taxonomy" id="48799"/>
    <lineage>
        <taxon>Eukaryota</taxon>
        <taxon>Metazoa</taxon>
        <taxon>Ecdysozoa</taxon>
        <taxon>Nematoda</taxon>
        <taxon>Chromadorea</taxon>
        <taxon>Rhabditida</taxon>
        <taxon>Spirurina</taxon>
        <taxon>Spiruromorpha</taxon>
        <taxon>Filarioidea</taxon>
        <taxon>Setariidae</taxon>
        <taxon>Setaria</taxon>
    </lineage>
</organism>
<dbReference type="PROSITE" id="PS50106">
    <property type="entry name" value="PDZ"/>
    <property type="match status" value="1"/>
</dbReference>
<dbReference type="InterPro" id="IPR001478">
    <property type="entry name" value="PDZ"/>
</dbReference>
<feature type="region of interest" description="Disordered" evidence="1">
    <location>
        <begin position="257"/>
        <end position="297"/>
    </location>
</feature>
<proteinExistence type="predicted"/>
<dbReference type="SUPFAM" id="SSF50156">
    <property type="entry name" value="PDZ domain-like"/>
    <property type="match status" value="1"/>
</dbReference>
<feature type="compositionally biased region" description="Polar residues" evidence="1">
    <location>
        <begin position="179"/>
        <end position="200"/>
    </location>
</feature>
<feature type="compositionally biased region" description="Polar residues" evidence="1">
    <location>
        <begin position="364"/>
        <end position="374"/>
    </location>
</feature>
<feature type="region of interest" description="Disordered" evidence="1">
    <location>
        <begin position="569"/>
        <end position="591"/>
    </location>
</feature>
<accession>A0A915PT04</accession>
<feature type="compositionally biased region" description="Low complexity" evidence="1">
    <location>
        <begin position="375"/>
        <end position="391"/>
    </location>
</feature>
<dbReference type="Proteomes" id="UP000887581">
    <property type="component" value="Unplaced"/>
</dbReference>
<name>A0A915PT04_9BILA</name>
<dbReference type="PANTHER" id="PTHR10398:SF2">
    <property type="entry name" value="AFADIN"/>
    <property type="match status" value="1"/>
</dbReference>